<dbReference type="GO" id="GO:0004618">
    <property type="term" value="F:phosphoglycerate kinase activity"/>
    <property type="evidence" value="ECO:0007669"/>
    <property type="project" value="UniProtKB-EC"/>
</dbReference>
<dbReference type="InterPro" id="IPR015824">
    <property type="entry name" value="Phosphoglycerate_kinase_N"/>
</dbReference>
<dbReference type="AlphaFoldDB" id="A0AAV5BC86"/>
<keyword evidence="4" id="KW-0808">Transferase</keyword>
<evidence type="ECO:0000256" key="6">
    <source>
        <dbReference type="ARBA" id="ARBA00022777"/>
    </source>
</evidence>
<dbReference type="EMBL" id="BQKI01000001">
    <property type="protein sequence ID" value="GJM84661.1"/>
    <property type="molecule type" value="Genomic_DNA"/>
</dbReference>
<evidence type="ECO:0000256" key="1">
    <source>
        <dbReference type="ARBA" id="ARBA00001946"/>
    </source>
</evidence>
<keyword evidence="11" id="KW-1185">Reference proteome</keyword>
<dbReference type="InterPro" id="IPR001576">
    <property type="entry name" value="Phosphoglycerate_kinase"/>
</dbReference>
<dbReference type="GO" id="GO:0043531">
    <property type="term" value="F:ADP binding"/>
    <property type="evidence" value="ECO:0007669"/>
    <property type="project" value="TreeGrafter"/>
</dbReference>
<dbReference type="Proteomes" id="UP001054889">
    <property type="component" value="Unassembled WGS sequence"/>
</dbReference>
<dbReference type="GO" id="GO:0006096">
    <property type="term" value="P:glycolytic process"/>
    <property type="evidence" value="ECO:0007669"/>
    <property type="project" value="InterPro"/>
</dbReference>
<evidence type="ECO:0000256" key="7">
    <source>
        <dbReference type="ARBA" id="ARBA00022840"/>
    </source>
</evidence>
<keyword evidence="5" id="KW-0547">Nucleotide-binding</keyword>
<reference evidence="10" key="1">
    <citation type="journal article" date="2018" name="DNA Res.">
        <title>Multiple hybrid de novo genome assembly of finger millet, an orphan allotetraploid crop.</title>
        <authorList>
            <person name="Hatakeyama M."/>
            <person name="Aluri S."/>
            <person name="Balachadran M.T."/>
            <person name="Sivarajan S.R."/>
            <person name="Patrignani A."/>
            <person name="Gruter S."/>
            <person name="Poveda L."/>
            <person name="Shimizu-Inatsugi R."/>
            <person name="Baeten J."/>
            <person name="Francoijs K.J."/>
            <person name="Nataraja K.N."/>
            <person name="Reddy Y.A.N."/>
            <person name="Phadnis S."/>
            <person name="Ravikumar R.L."/>
            <person name="Schlapbach R."/>
            <person name="Sreeman S.M."/>
            <person name="Shimizu K.K."/>
        </authorList>
    </citation>
    <scope>NUCLEOTIDE SEQUENCE</scope>
</reference>
<evidence type="ECO:0000256" key="4">
    <source>
        <dbReference type="ARBA" id="ARBA00022679"/>
    </source>
</evidence>
<dbReference type="SUPFAM" id="SSF53748">
    <property type="entry name" value="Phosphoglycerate kinase"/>
    <property type="match status" value="1"/>
</dbReference>
<gene>
    <name evidence="10" type="primary">ga00352</name>
    <name evidence="10" type="ORF">PR202_ga00352</name>
</gene>
<feature type="region of interest" description="Disordered" evidence="9">
    <location>
        <begin position="437"/>
        <end position="468"/>
    </location>
</feature>
<evidence type="ECO:0000256" key="9">
    <source>
        <dbReference type="SAM" id="MobiDB-lite"/>
    </source>
</evidence>
<comment type="caution">
    <text evidence="10">The sequence shown here is derived from an EMBL/GenBank/DDBJ whole genome shotgun (WGS) entry which is preliminary data.</text>
</comment>
<feature type="compositionally biased region" description="Basic and acidic residues" evidence="9">
    <location>
        <begin position="453"/>
        <end position="468"/>
    </location>
</feature>
<evidence type="ECO:0000256" key="5">
    <source>
        <dbReference type="ARBA" id="ARBA00022741"/>
    </source>
</evidence>
<dbReference type="GO" id="GO:0006094">
    <property type="term" value="P:gluconeogenesis"/>
    <property type="evidence" value="ECO:0007669"/>
    <property type="project" value="TreeGrafter"/>
</dbReference>
<comment type="cofactor">
    <cofactor evidence="1">
        <name>Mg(2+)</name>
        <dbReference type="ChEBI" id="CHEBI:18420"/>
    </cofactor>
</comment>
<keyword evidence="8" id="KW-0460">Magnesium</keyword>
<evidence type="ECO:0000313" key="11">
    <source>
        <dbReference type="Proteomes" id="UP001054889"/>
    </source>
</evidence>
<evidence type="ECO:0000256" key="2">
    <source>
        <dbReference type="ARBA" id="ARBA00008982"/>
    </source>
</evidence>
<dbReference type="Gene3D" id="3.40.50.1260">
    <property type="entry name" value="Phosphoglycerate kinase, N-terminal domain"/>
    <property type="match status" value="2"/>
</dbReference>
<feature type="compositionally biased region" description="Acidic residues" evidence="9">
    <location>
        <begin position="437"/>
        <end position="452"/>
    </location>
</feature>
<dbReference type="PANTHER" id="PTHR11406">
    <property type="entry name" value="PHOSPHOGLYCERATE KINASE"/>
    <property type="match status" value="1"/>
</dbReference>
<dbReference type="Pfam" id="PF00162">
    <property type="entry name" value="PGK"/>
    <property type="match status" value="1"/>
</dbReference>
<sequence length="468" mass="52462">MQACNFQGSSSFLWLEPRPPFGLYRVARRSDKFLGGQRRSILKCTILCCELQHSTNSVYLQKATLNVNLWSLYQATSYLHVQSLRKFPIEKLDGEVVVVRLDSSHLMGPLGPCNLSLKKTLLTIKYLYEARAKVVIVTSWDTVLQSDNPVLMSTEALAGAAIFVNDSFSLSHKILASTVGITRFCYASLAGFQFEEELKQLLTITDTTRRPYIAIIGGSNFLRNLPALHILASLCDGLFFVGKISFQIMNGLGISVPSHFVERHATTEVLQFIHDARARNIRIYYPTDMWCLNNDDNEKMRIFNSSDLTCGELDTCGYRAINVGENIFFITTLQVIKILNNLSHFLFLFAQKILWIGPTNYDLTRDLSVGVTYLGQILEKVHSDICDIILVGSAACTAVKGTSDSSFRYTKFQNASVVWEFLKGRILPGIAALDKDVELEDGQDDDNDEEDSSKEKEMMGHGPTAEKL</sequence>
<keyword evidence="7" id="KW-0067">ATP-binding</keyword>
<evidence type="ECO:0000313" key="10">
    <source>
        <dbReference type="EMBL" id="GJM84661.1"/>
    </source>
</evidence>
<dbReference type="InterPro" id="IPR036043">
    <property type="entry name" value="Phosphoglycerate_kinase_sf"/>
</dbReference>
<dbReference type="PANTHER" id="PTHR11406:SF32">
    <property type="entry name" value="PHOSPHOGLYCERATE KINASE"/>
    <property type="match status" value="1"/>
</dbReference>
<protein>
    <recommendedName>
        <fullName evidence="3">phosphoglycerate kinase</fullName>
        <ecNumber evidence="3">2.7.2.3</ecNumber>
    </recommendedName>
</protein>
<accession>A0AAV5BC86</accession>
<proteinExistence type="inferred from homology"/>
<organism evidence="10 11">
    <name type="scientific">Eleusine coracana subsp. coracana</name>
    <dbReference type="NCBI Taxonomy" id="191504"/>
    <lineage>
        <taxon>Eukaryota</taxon>
        <taxon>Viridiplantae</taxon>
        <taxon>Streptophyta</taxon>
        <taxon>Embryophyta</taxon>
        <taxon>Tracheophyta</taxon>
        <taxon>Spermatophyta</taxon>
        <taxon>Magnoliopsida</taxon>
        <taxon>Liliopsida</taxon>
        <taxon>Poales</taxon>
        <taxon>Poaceae</taxon>
        <taxon>PACMAD clade</taxon>
        <taxon>Chloridoideae</taxon>
        <taxon>Cynodonteae</taxon>
        <taxon>Eleusininae</taxon>
        <taxon>Eleusine</taxon>
    </lineage>
</organism>
<comment type="similarity">
    <text evidence="2">Belongs to the phosphoglycerate kinase family.</text>
</comment>
<dbReference type="GO" id="GO:0005829">
    <property type="term" value="C:cytosol"/>
    <property type="evidence" value="ECO:0007669"/>
    <property type="project" value="TreeGrafter"/>
</dbReference>
<evidence type="ECO:0000256" key="8">
    <source>
        <dbReference type="ARBA" id="ARBA00022842"/>
    </source>
</evidence>
<dbReference type="GO" id="GO:0005524">
    <property type="term" value="F:ATP binding"/>
    <property type="evidence" value="ECO:0007669"/>
    <property type="project" value="UniProtKB-KW"/>
</dbReference>
<keyword evidence="6" id="KW-0418">Kinase</keyword>
<evidence type="ECO:0000256" key="3">
    <source>
        <dbReference type="ARBA" id="ARBA00013061"/>
    </source>
</evidence>
<reference evidence="10" key="2">
    <citation type="submission" date="2021-12" db="EMBL/GenBank/DDBJ databases">
        <title>Resequencing data analysis of finger millet.</title>
        <authorList>
            <person name="Hatakeyama M."/>
            <person name="Aluri S."/>
            <person name="Balachadran M.T."/>
            <person name="Sivarajan S.R."/>
            <person name="Poveda L."/>
            <person name="Shimizu-Inatsugi R."/>
            <person name="Schlapbach R."/>
            <person name="Sreeman S.M."/>
            <person name="Shimizu K.K."/>
        </authorList>
    </citation>
    <scope>NUCLEOTIDE SEQUENCE</scope>
</reference>
<name>A0AAV5BC86_ELECO</name>
<dbReference type="EC" id="2.7.2.3" evidence="3"/>